<dbReference type="Pfam" id="PF00069">
    <property type="entry name" value="Pkinase"/>
    <property type="match status" value="1"/>
</dbReference>
<dbReference type="InterPro" id="IPR011009">
    <property type="entry name" value="Kinase-like_dom_sf"/>
</dbReference>
<gene>
    <name evidence="8" type="ORF">BC793_10856</name>
</gene>
<dbReference type="Gene3D" id="1.10.510.10">
    <property type="entry name" value="Transferase(Phosphotransferase) domain 1"/>
    <property type="match status" value="1"/>
</dbReference>
<organism evidence="8 9">
    <name type="scientific">Actinoplanes xinjiangensis</name>
    <dbReference type="NCBI Taxonomy" id="512350"/>
    <lineage>
        <taxon>Bacteria</taxon>
        <taxon>Bacillati</taxon>
        <taxon>Actinomycetota</taxon>
        <taxon>Actinomycetes</taxon>
        <taxon>Micromonosporales</taxon>
        <taxon>Micromonosporaceae</taxon>
        <taxon>Actinoplanes</taxon>
    </lineage>
</organism>
<dbReference type="InterPro" id="IPR053524">
    <property type="entry name" value="Aerial_hyphae_peptide-synth"/>
</dbReference>
<accession>A0A316FFV6</accession>
<dbReference type="InterPro" id="IPR058053">
    <property type="entry name" value="RamC_C"/>
</dbReference>
<dbReference type="InterPro" id="IPR007822">
    <property type="entry name" value="LANC-like"/>
</dbReference>
<reference evidence="8 9" key="1">
    <citation type="submission" date="2018-05" db="EMBL/GenBank/DDBJ databases">
        <title>Genomic Encyclopedia of Archaeal and Bacterial Type Strains, Phase II (KMG-II): from individual species to whole genera.</title>
        <authorList>
            <person name="Goeker M."/>
        </authorList>
    </citation>
    <scope>NUCLEOTIDE SEQUENCE [LARGE SCALE GENOMIC DNA]</scope>
    <source>
        <strain evidence="8 9">DSM 45184</strain>
    </source>
</reference>
<comment type="caution">
    <text evidence="8">The sequence shown here is derived from an EMBL/GenBank/DDBJ whole genome shotgun (WGS) entry which is preliminary data.</text>
</comment>
<evidence type="ECO:0000256" key="3">
    <source>
        <dbReference type="ARBA" id="ARBA00022679"/>
    </source>
</evidence>
<dbReference type="SUPFAM" id="SSF158745">
    <property type="entry name" value="LanC-like"/>
    <property type="match status" value="1"/>
</dbReference>
<dbReference type="NCBIfam" id="NF038151">
    <property type="entry name" value="lanthi_synth_III"/>
    <property type="match status" value="1"/>
</dbReference>
<dbReference type="EMBL" id="QGGR01000008">
    <property type="protein sequence ID" value="PWK46942.1"/>
    <property type="molecule type" value="Genomic_DNA"/>
</dbReference>
<evidence type="ECO:0000256" key="6">
    <source>
        <dbReference type="ARBA" id="ARBA00022840"/>
    </source>
</evidence>
<keyword evidence="2" id="KW-0723">Serine/threonine-protein kinase</keyword>
<evidence type="ECO:0000313" key="8">
    <source>
        <dbReference type="EMBL" id="PWK46942.1"/>
    </source>
</evidence>
<name>A0A316FFV6_9ACTN</name>
<dbReference type="Gene3D" id="1.50.10.20">
    <property type="match status" value="1"/>
</dbReference>
<evidence type="ECO:0000313" key="9">
    <source>
        <dbReference type="Proteomes" id="UP000245697"/>
    </source>
</evidence>
<protein>
    <recommendedName>
        <fullName evidence="1">non-specific serine/threonine protein kinase</fullName>
        <ecNumber evidence="1">2.7.11.1</ecNumber>
    </recommendedName>
</protein>
<dbReference type="GO" id="GO:0031179">
    <property type="term" value="P:peptide modification"/>
    <property type="evidence" value="ECO:0007669"/>
    <property type="project" value="InterPro"/>
</dbReference>
<dbReference type="OrthoDB" id="1492512at2"/>
<keyword evidence="3" id="KW-0808">Transferase</keyword>
<keyword evidence="9" id="KW-1185">Reference proteome</keyword>
<evidence type="ECO:0000256" key="1">
    <source>
        <dbReference type="ARBA" id="ARBA00012513"/>
    </source>
</evidence>
<dbReference type="AlphaFoldDB" id="A0A316FFV6"/>
<dbReference type="GO" id="GO:0004674">
    <property type="term" value="F:protein serine/threonine kinase activity"/>
    <property type="evidence" value="ECO:0007669"/>
    <property type="project" value="UniProtKB-KW"/>
</dbReference>
<evidence type="ECO:0000256" key="4">
    <source>
        <dbReference type="ARBA" id="ARBA00022741"/>
    </source>
</evidence>
<dbReference type="SMART" id="SM01260">
    <property type="entry name" value="LANC_like"/>
    <property type="match status" value="1"/>
</dbReference>
<dbReference type="PROSITE" id="PS50011">
    <property type="entry name" value="PROTEIN_KINASE_DOM"/>
    <property type="match status" value="1"/>
</dbReference>
<dbReference type="SMART" id="SM00220">
    <property type="entry name" value="S_TKc"/>
    <property type="match status" value="1"/>
</dbReference>
<dbReference type="InterPro" id="IPR057929">
    <property type="entry name" value="RamC_N"/>
</dbReference>
<keyword evidence="6" id="KW-0067">ATP-binding</keyword>
<dbReference type="GO" id="GO:0005524">
    <property type="term" value="F:ATP binding"/>
    <property type="evidence" value="ECO:0007669"/>
    <property type="project" value="UniProtKB-KW"/>
</dbReference>
<keyword evidence="5" id="KW-0418">Kinase</keyword>
<dbReference type="Pfam" id="PF25816">
    <property type="entry name" value="RamC_N"/>
    <property type="match status" value="1"/>
</dbReference>
<dbReference type="Pfam" id="PF05147">
    <property type="entry name" value="LANC_like"/>
    <property type="match status" value="1"/>
</dbReference>
<sequence>MDERYDTYCAVDPIFYDSLTNTKAPAPEYLGHRRLPDGWVRTAKDDWLICSPADDPLPPQGWKVHVSACLHNAERVLETVWDYCAVRDLGFKFLRGPRMMLMRNAKYAGRGASGKFITVYPHDEDELAVVCAELDKLLDGEAGPTILSDLRYGSGPVHVRYGGFASRYCLDDDGQVVPAIANAEDTLVPDRRDPVFQVPDWIELPAFLTAHLEARNAVSTTQVPYTIDSVLHFSNGGGLYRGRDIRSGAAIVLKEARPHAGLDATGADAITRVRREHQMLTALSGVPGVVRAHDMFTLGDHEFLVLEHVDGRPLNRELVQRYPLTRPGAGPDTLADYTAWAVDIHQQVETAVREIHRNGIVYGDLHLFNVLVGDDGRITLIDFEVARPVTEPGAPALRNQAFAAPSDRTGFAADEYALACLRLALFLPLTAMLRLAPGKADHFARIIAERFPVPDGYLTEAVRVIRGSEATEPRNAPAAAHGTGNPERLDFDRGDWPALRRRLSTAVLHSATPHRDDRLFPGDIQQFRSGGLNLAHGAAGVLWALSAAGAGRFPDHEQWLADQVRTPASGSRLGFWDGLTGVAYALHGCGRRDEAAALMELCLAEPWRDLSTDLASGLAGVGLALTWFGHATGEPRVTEAADELTVLLADRLTTPPAATGLTRGASGPALFFLHRYEHTGDPAMLTAAAGALRRDLRGCVLRDDGGMYVDEGWRTMPYLAQGSIGVGLVLDRYLRHADDEEFRAASAAIRRVASSPFYAQSGLFAGRAGIVAYLAARVTAGDTAADDAAELARQADALSWHALPYGAGLAFPGEQLLRLSMDLATGTAGVLLALAMAENPAISLPFLTTDFRRAEEGSIQSHPFARRGVPT</sequence>
<dbReference type="Proteomes" id="UP000245697">
    <property type="component" value="Unassembled WGS sequence"/>
</dbReference>
<dbReference type="CDD" id="cd04791">
    <property type="entry name" value="LanC_SerThrkinase"/>
    <property type="match status" value="1"/>
</dbReference>
<dbReference type="PANTHER" id="PTHR43289">
    <property type="entry name" value="MITOGEN-ACTIVATED PROTEIN KINASE KINASE KINASE 20-RELATED"/>
    <property type="match status" value="1"/>
</dbReference>
<proteinExistence type="predicted"/>
<dbReference type="RefSeq" id="WP_109594146.1">
    <property type="nucleotide sequence ID" value="NZ_BONA01000049.1"/>
</dbReference>
<dbReference type="SUPFAM" id="SSF56112">
    <property type="entry name" value="Protein kinase-like (PK-like)"/>
    <property type="match status" value="1"/>
</dbReference>
<keyword evidence="4" id="KW-0547">Nucleotide-binding</keyword>
<dbReference type="InterPro" id="IPR000719">
    <property type="entry name" value="Prot_kinase_dom"/>
</dbReference>
<evidence type="ECO:0000256" key="2">
    <source>
        <dbReference type="ARBA" id="ARBA00022527"/>
    </source>
</evidence>
<evidence type="ECO:0000259" key="7">
    <source>
        <dbReference type="PROSITE" id="PS50011"/>
    </source>
</evidence>
<dbReference type="PANTHER" id="PTHR43289:SF6">
    <property type="entry name" value="SERINE_THREONINE-PROTEIN KINASE NEKL-3"/>
    <property type="match status" value="1"/>
</dbReference>
<feature type="domain" description="Protein kinase" evidence="7">
    <location>
        <begin position="225"/>
        <end position="488"/>
    </location>
</feature>
<evidence type="ECO:0000256" key="5">
    <source>
        <dbReference type="ARBA" id="ARBA00022777"/>
    </source>
</evidence>
<dbReference type="EC" id="2.7.11.1" evidence="1"/>